<organism evidence="1">
    <name type="scientific">Sphingomonas sp</name>
    <dbReference type="NCBI Taxonomy" id="28214"/>
    <lineage>
        <taxon>Bacteria</taxon>
        <taxon>Pseudomonadati</taxon>
        <taxon>Pseudomonadota</taxon>
        <taxon>Alphaproteobacteria</taxon>
        <taxon>Sphingomonadales</taxon>
        <taxon>Sphingomonadaceae</taxon>
        <taxon>Sphingomonas</taxon>
    </lineage>
</organism>
<reference evidence="1" key="1">
    <citation type="journal article" date="2000" name="J. Bacteriol.">
        <title>A novel bacterial ATP-binding cassette transporter system that allows uptake of macromolecules.</title>
        <authorList>
            <person name="Momma K."/>
            <person name="Okamoto M."/>
            <person name="Mishima Y."/>
            <person name="Mori S."/>
            <person name="Hashimoto W."/>
            <person name="Murata K."/>
        </authorList>
    </citation>
    <scope>NUCLEOTIDE SEQUENCE</scope>
    <source>
        <strain evidence="1">A1</strain>
    </source>
</reference>
<proteinExistence type="evidence at protein level"/>
<dbReference type="PDB" id="4TQV">
    <property type="method" value="X-ray"/>
    <property type="resolution" value="4.50 A"/>
    <property type="chains" value="A/E/I/M=25-324"/>
</dbReference>
<dbReference type="PDB" id="4TQU">
    <property type="method" value="X-ray"/>
    <property type="resolution" value="3.20 A"/>
    <property type="chains" value="M=25-324"/>
</dbReference>
<dbReference type="EMBL" id="AB011415">
    <property type="protein sequence ID" value="BAB03315.1"/>
    <property type="molecule type" value="Genomic_DNA"/>
</dbReference>
<evidence type="ECO:0007829" key="5">
    <source>
        <dbReference type="PDB" id="4XTC"/>
    </source>
</evidence>
<protein>
    <submittedName>
        <fullName evidence="1">AlgM1</fullName>
    </submittedName>
</protein>
<evidence type="ECO:0007829" key="4">
    <source>
        <dbReference type="PDB" id="4XIG"/>
    </source>
</evidence>
<dbReference type="PDB" id="4XIG">
    <property type="method" value="X-ray"/>
    <property type="resolution" value="3.40 A"/>
    <property type="chains" value="M=24-324"/>
</dbReference>
<evidence type="ECO:0007829" key="2">
    <source>
        <dbReference type="PDB" id="4TQU"/>
    </source>
</evidence>
<evidence type="ECO:0007829" key="3">
    <source>
        <dbReference type="PDB" id="4TQV"/>
    </source>
</evidence>
<name>A0ACD6B940_SPHSX</name>
<gene>
    <name evidence="1" type="primary">algM1</name>
</gene>
<reference evidence="4 5" key="3">
    <citation type="journal article" date="2017" name="J. Biol. Chem.">
        <title>A solute-binding protein in the closed conformation induces ATP hydrolysis in a bacterial ATP-binding cassette transporter involved in the import of alginate.</title>
        <authorList>
            <person name="Kaneko A."/>
            <person name="Uenishi K."/>
            <person name="Maruyama Y."/>
            <person name="Mizuno N."/>
            <person name="Baba S."/>
            <person name="Kumasaka T."/>
            <person name="Mikami B."/>
            <person name="Murata K."/>
            <person name="Hashimoto W."/>
        </authorList>
    </citation>
    <scope>X-RAY CRYSTALLOGRAPHY (3.40 ANGSTROMS) OF 24-324</scope>
</reference>
<evidence type="ECO:0000313" key="1">
    <source>
        <dbReference type="EMBL" id="BAB03315.1"/>
    </source>
</evidence>
<reference evidence="2 3" key="2">
    <citation type="journal article" date="2015" name="Structure">
        <title>Structure of a Bacterial ABC Transporter Involved in the Import of an Acidic Polysaccharide Alginate.</title>
        <authorList>
            <person name="Maruyama Y."/>
            <person name="Itoh T."/>
            <person name="Kaneko A."/>
            <person name="Nishitani Y."/>
            <person name="Mikami B."/>
            <person name="Hashimoto W."/>
            <person name="Murata K."/>
        </authorList>
    </citation>
    <scope>X-RAY CRYSTALLOGRAPHY (3.20 ANGSTROMS) OF 25-324</scope>
</reference>
<accession>A0ACD6B940</accession>
<sequence length="324" mass="36607">MTSATKAQSIPLPAATLDVRSKPLERLWKDIKRDWLLYAMLLPTIIWFLIFLYKPMIGLQMAFKQYSAWKGIAGSPWIGFDHFVTLFQSEQFIRAIKNTLTLSGLSLLFGFPMPILLALMINEVYSKGYRKAVQTIVYLPHFISIVIVAGLVVTFLSPSTGVVNNMLSWIGLDRVYFLTQPEWFRPIYISSNIWKEAGFDSIVYLAAIMSINPALYESAQVDGATRWQMITRITLPCIVPTIAVLLVIRLGHILEVGFEYIILLYQPTTYETADVISTYIYRLGLQGARYDIATAAGIFNAVVALVIVLFANHMSRRITKTGVF</sequence>
<dbReference type="PDB" id="4XTC">
    <property type="method" value="X-ray"/>
    <property type="resolution" value="3.60 A"/>
    <property type="chains" value="M=24-324"/>
</dbReference>
<keyword evidence="2 3" id="KW-0002">3D-structure</keyword>
<accession>Q9KWT8</accession>